<dbReference type="Proteomes" id="UP000663823">
    <property type="component" value="Unassembled WGS sequence"/>
</dbReference>
<evidence type="ECO:0000313" key="14">
    <source>
        <dbReference type="EMBL" id="CAF3518540.1"/>
    </source>
</evidence>
<dbReference type="OrthoDB" id="1918685at2759"/>
<dbReference type="InterPro" id="IPR023780">
    <property type="entry name" value="Chromo_domain"/>
</dbReference>
<dbReference type="GO" id="GO:0005634">
    <property type="term" value="C:nucleus"/>
    <property type="evidence" value="ECO:0007669"/>
    <property type="project" value="UniProtKB-SubCell"/>
</dbReference>
<organism evidence="11 16">
    <name type="scientific">Rotaria sordida</name>
    <dbReference type="NCBI Taxonomy" id="392033"/>
    <lineage>
        <taxon>Eukaryota</taxon>
        <taxon>Metazoa</taxon>
        <taxon>Spiralia</taxon>
        <taxon>Gnathifera</taxon>
        <taxon>Rotifera</taxon>
        <taxon>Eurotatoria</taxon>
        <taxon>Bdelloidea</taxon>
        <taxon>Philodinida</taxon>
        <taxon>Philodinidae</taxon>
        <taxon>Rotaria</taxon>
    </lineage>
</organism>
<evidence type="ECO:0000313" key="11">
    <source>
        <dbReference type="EMBL" id="CAF0801011.1"/>
    </source>
</evidence>
<reference evidence="11" key="1">
    <citation type="submission" date="2021-02" db="EMBL/GenBank/DDBJ databases">
        <authorList>
            <person name="Nowell W R."/>
        </authorList>
    </citation>
    <scope>NUCLEOTIDE SEQUENCE</scope>
</reference>
<dbReference type="PANTHER" id="PTHR22812">
    <property type="entry name" value="CHROMOBOX PROTEIN"/>
    <property type="match status" value="1"/>
</dbReference>
<dbReference type="PROSITE" id="PS50013">
    <property type="entry name" value="CHROMO_2"/>
    <property type="match status" value="2"/>
</dbReference>
<dbReference type="Proteomes" id="UP000663882">
    <property type="component" value="Unassembled WGS sequence"/>
</dbReference>
<keyword evidence="2" id="KW-0677">Repeat</keyword>
<dbReference type="PROSITE" id="PS00598">
    <property type="entry name" value="CHROMO_1"/>
    <property type="match status" value="1"/>
</dbReference>
<dbReference type="PRINTS" id="PR00504">
    <property type="entry name" value="CHROMODOMAIN"/>
</dbReference>
<evidence type="ECO:0000313" key="16">
    <source>
        <dbReference type="Proteomes" id="UP000663870"/>
    </source>
</evidence>
<dbReference type="CDD" id="cd00034">
    <property type="entry name" value="CSD"/>
    <property type="match status" value="1"/>
</dbReference>
<dbReference type="GO" id="GO:0000792">
    <property type="term" value="C:heterochromatin"/>
    <property type="evidence" value="ECO:0007669"/>
    <property type="project" value="UniProtKB-ARBA"/>
</dbReference>
<dbReference type="Proteomes" id="UP000663854">
    <property type="component" value="Unassembled WGS sequence"/>
</dbReference>
<evidence type="ECO:0000256" key="6">
    <source>
        <dbReference type="ARBA" id="ARBA00073803"/>
    </source>
</evidence>
<feature type="region of interest" description="Disordered" evidence="7">
    <location>
        <begin position="74"/>
        <end position="143"/>
    </location>
</feature>
<evidence type="ECO:0000313" key="13">
    <source>
        <dbReference type="EMBL" id="CAF0970363.1"/>
    </source>
</evidence>
<dbReference type="InterPro" id="IPR016197">
    <property type="entry name" value="Chromo-like_dom_sf"/>
</dbReference>
<dbReference type="EMBL" id="CAJNOH010000051">
    <property type="protein sequence ID" value="CAF0814212.1"/>
    <property type="molecule type" value="Genomic_DNA"/>
</dbReference>
<dbReference type="EMBL" id="CAJOBE010000860">
    <property type="protein sequence ID" value="CAF3692868.1"/>
    <property type="molecule type" value="Genomic_DNA"/>
</dbReference>
<accession>A0A813SVH9</accession>
<dbReference type="SMART" id="SM00298">
    <property type="entry name" value="CHROMO"/>
    <property type="match status" value="2"/>
</dbReference>
<dbReference type="Gene3D" id="2.40.50.40">
    <property type="match status" value="2"/>
</dbReference>
<feature type="domain" description="Chromo" evidence="8">
    <location>
        <begin position="24"/>
        <end position="82"/>
    </location>
</feature>
<dbReference type="EMBL" id="CAJNOU010000355">
    <property type="protein sequence ID" value="CAF0970363.1"/>
    <property type="molecule type" value="Genomic_DNA"/>
</dbReference>
<keyword evidence="4" id="KW-0804">Transcription</keyword>
<evidence type="ECO:0000256" key="2">
    <source>
        <dbReference type="ARBA" id="ARBA00022737"/>
    </source>
</evidence>
<proteinExistence type="predicted"/>
<evidence type="ECO:0000256" key="1">
    <source>
        <dbReference type="ARBA" id="ARBA00004123"/>
    </source>
</evidence>
<evidence type="ECO:0000313" key="15">
    <source>
        <dbReference type="EMBL" id="CAF3692868.1"/>
    </source>
</evidence>
<dbReference type="Pfam" id="PF00385">
    <property type="entry name" value="Chromo"/>
    <property type="match status" value="1"/>
</dbReference>
<evidence type="ECO:0000256" key="5">
    <source>
        <dbReference type="ARBA" id="ARBA00023242"/>
    </source>
</evidence>
<evidence type="ECO:0000256" key="7">
    <source>
        <dbReference type="SAM" id="MobiDB-lite"/>
    </source>
</evidence>
<name>A0A813SVH9_9BILA</name>
<dbReference type="Pfam" id="PF01393">
    <property type="entry name" value="Chromo_shadow"/>
    <property type="match status" value="1"/>
</dbReference>
<dbReference type="InterPro" id="IPR008251">
    <property type="entry name" value="Chromo_shadow_dom"/>
</dbReference>
<dbReference type="Proteomes" id="UP000663874">
    <property type="component" value="Unassembled WGS sequence"/>
</dbReference>
<evidence type="ECO:0000256" key="4">
    <source>
        <dbReference type="ARBA" id="ARBA00023163"/>
    </source>
</evidence>
<keyword evidence="16" id="KW-1185">Reference proteome</keyword>
<evidence type="ECO:0000313" key="10">
    <source>
        <dbReference type="EMBL" id="CAF0796252.1"/>
    </source>
</evidence>
<dbReference type="FunFam" id="2.40.50.40:FF:000031">
    <property type="entry name" value="Heterochromatin protein 1"/>
    <property type="match status" value="1"/>
</dbReference>
<feature type="domain" description="Chromo" evidence="8">
    <location>
        <begin position="149"/>
        <end position="207"/>
    </location>
</feature>
<evidence type="ECO:0000313" key="9">
    <source>
        <dbReference type="EMBL" id="CAF0745891.1"/>
    </source>
</evidence>
<evidence type="ECO:0000313" key="12">
    <source>
        <dbReference type="EMBL" id="CAF0814212.1"/>
    </source>
</evidence>
<dbReference type="InterPro" id="IPR000953">
    <property type="entry name" value="Chromo/chromo_shadow_dom"/>
</dbReference>
<dbReference type="Proteomes" id="UP000663889">
    <property type="component" value="Unassembled WGS sequence"/>
</dbReference>
<dbReference type="InterPro" id="IPR023779">
    <property type="entry name" value="Chromodomain_CS"/>
</dbReference>
<keyword evidence="3" id="KW-0805">Transcription regulation</keyword>
<dbReference type="InterPro" id="IPR051219">
    <property type="entry name" value="Heterochromatin_chromo-domain"/>
</dbReference>
<comment type="caution">
    <text evidence="11">The sequence shown here is derived from an EMBL/GenBank/DDBJ whole genome shotgun (WGS) entry which is preliminary data.</text>
</comment>
<dbReference type="EMBL" id="CAJOAX010000134">
    <property type="protein sequence ID" value="CAF3518540.1"/>
    <property type="molecule type" value="Genomic_DNA"/>
</dbReference>
<dbReference type="SMART" id="SM00300">
    <property type="entry name" value="ChSh"/>
    <property type="match status" value="1"/>
</dbReference>
<feature type="compositionally biased region" description="Low complexity" evidence="7">
    <location>
        <begin position="124"/>
        <end position="134"/>
    </location>
</feature>
<dbReference type="EMBL" id="CAJNOO010000018">
    <property type="protein sequence ID" value="CAF0745891.1"/>
    <property type="molecule type" value="Genomic_DNA"/>
</dbReference>
<keyword evidence="5" id="KW-0539">Nucleus</keyword>
<feature type="compositionally biased region" description="Low complexity" evidence="7">
    <location>
        <begin position="83"/>
        <end position="114"/>
    </location>
</feature>
<gene>
    <name evidence="15" type="ORF">FNK824_LOCUS8631</name>
    <name evidence="10" type="ORF">JXQ802_LOCUS3985</name>
    <name evidence="11" type="ORF">JXQ802_LOCUS4227</name>
    <name evidence="14" type="ORF">OTI717_LOCUS2673</name>
    <name evidence="12" type="ORF">PYM288_LOCUS5251</name>
    <name evidence="9" type="ORF">RFH988_LOCUS1010</name>
    <name evidence="13" type="ORF">SEV965_LOCUS9214</name>
</gene>
<dbReference type="FunFam" id="2.40.50.40:FF:000007">
    <property type="entry name" value="Chromobox protein homolog 1"/>
    <property type="match status" value="1"/>
</dbReference>
<dbReference type="AlphaFoldDB" id="A0A813SVH9"/>
<evidence type="ECO:0000259" key="8">
    <source>
        <dbReference type="PROSITE" id="PS50013"/>
    </source>
</evidence>
<dbReference type="Proteomes" id="UP000663870">
    <property type="component" value="Unassembled WGS sequence"/>
</dbReference>
<dbReference type="EMBL" id="CAJNOL010000058">
    <property type="protein sequence ID" value="CAF0801011.1"/>
    <property type="molecule type" value="Genomic_DNA"/>
</dbReference>
<evidence type="ECO:0000256" key="3">
    <source>
        <dbReference type="ARBA" id="ARBA00023015"/>
    </source>
</evidence>
<comment type="subcellular location">
    <subcellularLocation>
        <location evidence="1">Nucleus</location>
    </subcellularLocation>
</comment>
<protein>
    <recommendedName>
        <fullName evidence="6">Heterochromatin protein 1</fullName>
    </recommendedName>
</protein>
<dbReference type="InterPro" id="IPR017984">
    <property type="entry name" value="Chromo_dom_subgr"/>
</dbReference>
<dbReference type="EMBL" id="CAJNOL010000054">
    <property type="protein sequence ID" value="CAF0796252.1"/>
    <property type="molecule type" value="Genomic_DNA"/>
</dbReference>
<dbReference type="SUPFAM" id="SSF54160">
    <property type="entry name" value="Chromo domain-like"/>
    <property type="match status" value="2"/>
</dbReference>
<sequence length="216" mass="25122">MGKHPEHSIDDEEVEEEELDETEFIVEKILDRKVVNGEVYYFLKWKGFDDSENTWEPEMNLDCPELIADFHKRSSTQLKKPSNETTIESNTTTTTTTNNNTNNNINNNNNNNTSNKRRSRDSTDQQQQESSNTTKKSKRTSDFGYGRGLEIEKILGATDVYGELMFLIKWQLTEKPELVPARIANVKSPQHVIRFYEDRLTWANTDENTSIHQEKQ</sequence>